<dbReference type="InterPro" id="IPR001806">
    <property type="entry name" value="Small_GTPase"/>
</dbReference>
<dbReference type="Gene3D" id="3.40.50.300">
    <property type="entry name" value="P-loop containing nucleotide triphosphate hydrolases"/>
    <property type="match status" value="1"/>
</dbReference>
<dbReference type="InterPro" id="IPR027417">
    <property type="entry name" value="P-loop_NTPase"/>
</dbReference>
<evidence type="ECO:0000313" key="3">
    <source>
        <dbReference type="EMBL" id="KAA0197285.1"/>
    </source>
</evidence>
<dbReference type="InterPro" id="IPR050227">
    <property type="entry name" value="Rab"/>
</dbReference>
<dbReference type="NCBIfam" id="TIGR00231">
    <property type="entry name" value="small_GTP"/>
    <property type="match status" value="1"/>
</dbReference>
<dbReference type="CDD" id="cd01861">
    <property type="entry name" value="Rab6"/>
    <property type="match status" value="1"/>
</dbReference>
<dbReference type="InterPro" id="IPR005225">
    <property type="entry name" value="Small_GTP-bd"/>
</dbReference>
<dbReference type="SMART" id="SM00174">
    <property type="entry name" value="RHO"/>
    <property type="match status" value="1"/>
</dbReference>
<dbReference type="Proteomes" id="UP000728185">
    <property type="component" value="Unassembled WGS sequence"/>
</dbReference>
<organism evidence="3 4">
    <name type="scientific">Fasciolopsis buskii</name>
    <dbReference type="NCBI Taxonomy" id="27845"/>
    <lineage>
        <taxon>Eukaryota</taxon>
        <taxon>Metazoa</taxon>
        <taxon>Spiralia</taxon>
        <taxon>Lophotrochozoa</taxon>
        <taxon>Platyhelminthes</taxon>
        <taxon>Trematoda</taxon>
        <taxon>Digenea</taxon>
        <taxon>Plagiorchiida</taxon>
        <taxon>Echinostomata</taxon>
        <taxon>Echinostomatoidea</taxon>
        <taxon>Fasciolidae</taxon>
        <taxon>Fasciolopsis</taxon>
    </lineage>
</organism>
<keyword evidence="2" id="KW-0342">GTP-binding</keyword>
<dbReference type="PRINTS" id="PR00449">
    <property type="entry name" value="RASTRNSFRMNG"/>
</dbReference>
<name>A0A8E0VN26_9TREM</name>
<dbReference type="PROSITE" id="PS51419">
    <property type="entry name" value="RAB"/>
    <property type="match status" value="1"/>
</dbReference>
<reference evidence="3" key="1">
    <citation type="submission" date="2019-05" db="EMBL/GenBank/DDBJ databases">
        <title>Annotation for the trematode Fasciolopsis buski.</title>
        <authorList>
            <person name="Choi Y.-J."/>
        </authorList>
    </citation>
    <scope>NUCLEOTIDE SEQUENCE</scope>
    <source>
        <strain evidence="3">HT</strain>
        <tissue evidence="3">Whole worm</tissue>
    </source>
</reference>
<sequence>MGSQTPSDYRLQKSKCVFLGQEDVGKTCILMRFMHDIFDPNYHATIGIDFLSRTIVVDKQTVRLQLWDTAGQERFRSLIPSYIRDSSVSIVVYDIASRDSFEQTSEWIKRIRETKSNEGIIFLVGNKTDLSEKRVVSFEEGAAKAKKEEVYFCETSAKSGAGVNAVSQVYYRIPKMYNFFYSNFKCTWLPKFPVLVFSTCLFETLARFG</sequence>
<dbReference type="SUPFAM" id="SSF52540">
    <property type="entry name" value="P-loop containing nucleoside triphosphate hydrolases"/>
    <property type="match status" value="1"/>
</dbReference>
<evidence type="ECO:0000256" key="1">
    <source>
        <dbReference type="ARBA" id="ARBA00022741"/>
    </source>
</evidence>
<dbReference type="PANTHER" id="PTHR47977">
    <property type="entry name" value="RAS-RELATED PROTEIN RAB"/>
    <property type="match status" value="1"/>
</dbReference>
<dbReference type="AlphaFoldDB" id="A0A8E0VN26"/>
<proteinExistence type="predicted"/>
<dbReference type="GO" id="GO:0003924">
    <property type="term" value="F:GTPase activity"/>
    <property type="evidence" value="ECO:0007669"/>
    <property type="project" value="InterPro"/>
</dbReference>
<dbReference type="SMART" id="SM00173">
    <property type="entry name" value="RAS"/>
    <property type="match status" value="1"/>
</dbReference>
<evidence type="ECO:0000313" key="4">
    <source>
        <dbReference type="Proteomes" id="UP000728185"/>
    </source>
</evidence>
<dbReference type="PROSITE" id="PS51421">
    <property type="entry name" value="RAS"/>
    <property type="match status" value="1"/>
</dbReference>
<dbReference type="EMBL" id="LUCM01002481">
    <property type="protein sequence ID" value="KAA0197285.1"/>
    <property type="molecule type" value="Genomic_DNA"/>
</dbReference>
<dbReference type="SMART" id="SM00175">
    <property type="entry name" value="RAB"/>
    <property type="match status" value="1"/>
</dbReference>
<gene>
    <name evidence="3" type="ORF">FBUS_06593</name>
</gene>
<dbReference type="PROSITE" id="PS51420">
    <property type="entry name" value="RHO"/>
    <property type="match status" value="1"/>
</dbReference>
<keyword evidence="4" id="KW-1185">Reference proteome</keyword>
<keyword evidence="1" id="KW-0547">Nucleotide-binding</keyword>
<dbReference type="GO" id="GO:0005525">
    <property type="term" value="F:GTP binding"/>
    <property type="evidence" value="ECO:0007669"/>
    <property type="project" value="UniProtKB-KW"/>
</dbReference>
<dbReference type="SMART" id="SM00176">
    <property type="entry name" value="RAN"/>
    <property type="match status" value="1"/>
</dbReference>
<dbReference type="Pfam" id="PF00071">
    <property type="entry name" value="Ras"/>
    <property type="match status" value="1"/>
</dbReference>
<protein>
    <submittedName>
        <fullName evidence="3">Small GTP-binding protein domain</fullName>
    </submittedName>
</protein>
<evidence type="ECO:0000256" key="2">
    <source>
        <dbReference type="ARBA" id="ARBA00023134"/>
    </source>
</evidence>
<dbReference type="OrthoDB" id="63533at2759"/>
<comment type="caution">
    <text evidence="3">The sequence shown here is derived from an EMBL/GenBank/DDBJ whole genome shotgun (WGS) entry which is preliminary data.</text>
</comment>
<dbReference type="FunFam" id="3.40.50.300:FF:000808">
    <property type="entry name" value="Small GTP-binding protein, putative"/>
    <property type="match status" value="1"/>
</dbReference>
<accession>A0A8E0VN26</accession>